<keyword evidence="6 7" id="KW-0408">Iron</keyword>
<dbReference type="InterPro" id="IPR002403">
    <property type="entry name" value="Cyt_P450_E_grp-IV"/>
</dbReference>
<evidence type="ECO:0000256" key="4">
    <source>
        <dbReference type="ARBA" id="ARBA00022516"/>
    </source>
</evidence>
<dbReference type="AlphaFoldDB" id="A0A194XJA4"/>
<dbReference type="InterPro" id="IPR001128">
    <property type="entry name" value="Cyt_P450"/>
</dbReference>
<keyword evidence="8" id="KW-1133">Transmembrane helix</keyword>
<dbReference type="GeneID" id="28821454"/>
<organism evidence="9 10">
    <name type="scientific">Mollisia scopiformis</name>
    <name type="common">Conifer needle endophyte fungus</name>
    <name type="synonym">Phialocephala scopiformis</name>
    <dbReference type="NCBI Taxonomy" id="149040"/>
    <lineage>
        <taxon>Eukaryota</taxon>
        <taxon>Fungi</taxon>
        <taxon>Dikarya</taxon>
        <taxon>Ascomycota</taxon>
        <taxon>Pezizomycotina</taxon>
        <taxon>Leotiomycetes</taxon>
        <taxon>Helotiales</taxon>
        <taxon>Mollisiaceae</taxon>
        <taxon>Mollisia</taxon>
    </lineage>
</organism>
<dbReference type="STRING" id="149040.A0A194XJA4"/>
<name>A0A194XJA4_MOLSC</name>
<dbReference type="RefSeq" id="XP_018074561.1">
    <property type="nucleotide sequence ID" value="XM_018211728.1"/>
</dbReference>
<dbReference type="InterPro" id="IPR036396">
    <property type="entry name" value="Cyt_P450_sf"/>
</dbReference>
<keyword evidence="7" id="KW-0349">Heme</keyword>
<dbReference type="SUPFAM" id="SSF48264">
    <property type="entry name" value="Cytochrome P450"/>
    <property type="match status" value="1"/>
</dbReference>
<keyword evidence="4" id="KW-0444">Lipid biosynthesis</keyword>
<keyword evidence="8" id="KW-0472">Membrane</keyword>
<gene>
    <name evidence="9" type="ORF">LY89DRAFT_641807</name>
</gene>
<proteinExistence type="inferred from homology"/>
<evidence type="ECO:0000256" key="2">
    <source>
        <dbReference type="ARBA" id="ARBA00004389"/>
    </source>
</evidence>
<evidence type="ECO:0000256" key="7">
    <source>
        <dbReference type="PIRSR" id="PIRSR602403-1"/>
    </source>
</evidence>
<dbReference type="GO" id="GO:0005506">
    <property type="term" value="F:iron ion binding"/>
    <property type="evidence" value="ECO:0007669"/>
    <property type="project" value="InterPro"/>
</dbReference>
<keyword evidence="10" id="KW-1185">Reference proteome</keyword>
<dbReference type="OrthoDB" id="3366823at2759"/>
<evidence type="ECO:0000256" key="8">
    <source>
        <dbReference type="SAM" id="Phobius"/>
    </source>
</evidence>
<dbReference type="PANTHER" id="PTHR24306:SF7">
    <property type="entry name" value="AHBB"/>
    <property type="match status" value="1"/>
</dbReference>
<comment type="cofactor">
    <cofactor evidence="1 7">
        <name>heme</name>
        <dbReference type="ChEBI" id="CHEBI:30413"/>
    </cofactor>
</comment>
<dbReference type="EMBL" id="KQ947410">
    <property type="protein sequence ID" value="KUJ20206.1"/>
    <property type="molecule type" value="Genomic_DNA"/>
</dbReference>
<protein>
    <submittedName>
        <fullName evidence="9">Cytochrome P450</fullName>
    </submittedName>
</protein>
<accession>A0A194XJA4</accession>
<evidence type="ECO:0000313" key="10">
    <source>
        <dbReference type="Proteomes" id="UP000070700"/>
    </source>
</evidence>
<evidence type="ECO:0000256" key="5">
    <source>
        <dbReference type="ARBA" id="ARBA00022723"/>
    </source>
</evidence>
<evidence type="ECO:0000256" key="3">
    <source>
        <dbReference type="ARBA" id="ARBA00010617"/>
    </source>
</evidence>
<dbReference type="Gene3D" id="1.10.630.10">
    <property type="entry name" value="Cytochrome P450"/>
    <property type="match status" value="1"/>
</dbReference>
<dbReference type="GO" id="GO:0016705">
    <property type="term" value="F:oxidoreductase activity, acting on paired donors, with incorporation or reduction of molecular oxygen"/>
    <property type="evidence" value="ECO:0007669"/>
    <property type="project" value="InterPro"/>
</dbReference>
<sequence>MDDDFYSTDASDTPANLLSAWTYALPAPSSMLMTILLAFLAVILATRYLSERPSKLVDSGNGRTVGILPYWLPFIGHGFSLDLSPHGIFALNLGATTYNVSNLLAQKDSAVHFQSIAWIVVQKFFGVPKRSKAKYFKNWEEFNTYFIFLMKEPHLSNTLKATTKNLERNIPQMLTFVDTEVDLQPWERFGKATYISDSETEVNLMALMRDMLGHASVPAFFGRALLDKYPELLHDVYDFDKGTYFFLAGLPAWTPWPASARAHTARFRLWQALDDHQRALDATAEGKPVDPSWGDLDDVSELIMKRNKLFRGKLNILPCICTTDERFEVKERADLSILWALVVNANLVVYWQILNILAQPGLLDRIRAEISPYATVSKPFSIGTISEAPKLTISHDALSKDCPLLRSTYLECLRLFNQPWSVRQIATDVTITGDKKASNPVSFVMHEGEYVTLPHDLHMRDPKYFKDPMAFDPERFIVHNDDGSLSTNVGTIRPYGGGPSMCKGRVYAEKECLTLVAGVLAFWDLEPADKRAGWEIPEQVKTSAVSKPVHDTRVRIKRRKFDWEL</sequence>
<dbReference type="InParanoid" id="A0A194XJA4"/>
<dbReference type="GO" id="GO:0004497">
    <property type="term" value="F:monooxygenase activity"/>
    <property type="evidence" value="ECO:0007669"/>
    <property type="project" value="InterPro"/>
</dbReference>
<feature type="binding site" description="axial binding residue" evidence="7">
    <location>
        <position position="502"/>
    </location>
    <ligand>
        <name>heme</name>
        <dbReference type="ChEBI" id="CHEBI:30413"/>
    </ligand>
    <ligandPart>
        <name>Fe</name>
        <dbReference type="ChEBI" id="CHEBI:18248"/>
    </ligandPart>
</feature>
<dbReference type="PANTHER" id="PTHR24306">
    <property type="match status" value="1"/>
</dbReference>
<feature type="transmembrane region" description="Helical" evidence="8">
    <location>
        <begin position="20"/>
        <end position="45"/>
    </location>
</feature>
<dbReference type="GO" id="GO:0005789">
    <property type="term" value="C:endoplasmic reticulum membrane"/>
    <property type="evidence" value="ECO:0007669"/>
    <property type="project" value="UniProtKB-SubCell"/>
</dbReference>
<dbReference type="KEGG" id="psco:LY89DRAFT_641807"/>
<evidence type="ECO:0000313" key="9">
    <source>
        <dbReference type="EMBL" id="KUJ20206.1"/>
    </source>
</evidence>
<dbReference type="GO" id="GO:0020037">
    <property type="term" value="F:heme binding"/>
    <property type="evidence" value="ECO:0007669"/>
    <property type="project" value="InterPro"/>
</dbReference>
<comment type="similarity">
    <text evidence="3">Belongs to the cytochrome P450 family.</text>
</comment>
<feature type="transmembrane region" description="Helical" evidence="8">
    <location>
        <begin position="335"/>
        <end position="353"/>
    </location>
</feature>
<dbReference type="Pfam" id="PF00067">
    <property type="entry name" value="p450"/>
    <property type="match status" value="1"/>
</dbReference>
<keyword evidence="4" id="KW-0443">Lipid metabolism</keyword>
<keyword evidence="8" id="KW-0812">Transmembrane</keyword>
<reference evidence="9 10" key="1">
    <citation type="submission" date="2015-10" db="EMBL/GenBank/DDBJ databases">
        <title>Full genome of DAOMC 229536 Phialocephala scopiformis, a fungal endophyte of spruce producing the potent anti-insectan compound rugulosin.</title>
        <authorList>
            <consortium name="DOE Joint Genome Institute"/>
            <person name="Walker A.K."/>
            <person name="Frasz S.L."/>
            <person name="Seifert K.A."/>
            <person name="Miller J.D."/>
            <person name="Mondo S.J."/>
            <person name="Labutti K."/>
            <person name="Lipzen A."/>
            <person name="Dockter R."/>
            <person name="Kennedy M."/>
            <person name="Grigoriev I.V."/>
            <person name="Spatafora J.W."/>
        </authorList>
    </citation>
    <scope>NUCLEOTIDE SEQUENCE [LARGE SCALE GENOMIC DNA]</scope>
    <source>
        <strain evidence="9 10">CBS 120377</strain>
    </source>
</reference>
<dbReference type="Proteomes" id="UP000070700">
    <property type="component" value="Unassembled WGS sequence"/>
</dbReference>
<comment type="subcellular location">
    <subcellularLocation>
        <location evidence="2">Endoplasmic reticulum membrane</location>
        <topology evidence="2">Single-pass membrane protein</topology>
    </subcellularLocation>
</comment>
<evidence type="ECO:0000256" key="1">
    <source>
        <dbReference type="ARBA" id="ARBA00001971"/>
    </source>
</evidence>
<evidence type="ECO:0000256" key="6">
    <source>
        <dbReference type="ARBA" id="ARBA00023004"/>
    </source>
</evidence>
<dbReference type="PRINTS" id="PR00465">
    <property type="entry name" value="EP450IV"/>
</dbReference>
<dbReference type="CDD" id="cd11040">
    <property type="entry name" value="CYP7_CYP8-like"/>
    <property type="match status" value="1"/>
</dbReference>
<keyword evidence="5 7" id="KW-0479">Metal-binding</keyword>